<name>A0A8H8WQV6_9HYPH</name>
<protein>
    <recommendedName>
        <fullName evidence="3">DUF433 domain-containing protein</fullName>
    </recommendedName>
</protein>
<dbReference type="KEGG" id="mind:mvi_11370"/>
<evidence type="ECO:0000313" key="1">
    <source>
        <dbReference type="EMBL" id="BCM82676.1"/>
    </source>
</evidence>
<dbReference type="InterPro" id="IPR009057">
    <property type="entry name" value="Homeodomain-like_sf"/>
</dbReference>
<proteinExistence type="predicted"/>
<organism evidence="1 2">
    <name type="scientific">Methylobacterium indicum</name>
    <dbReference type="NCBI Taxonomy" id="1775910"/>
    <lineage>
        <taxon>Bacteria</taxon>
        <taxon>Pseudomonadati</taxon>
        <taxon>Pseudomonadota</taxon>
        <taxon>Alphaproteobacteria</taxon>
        <taxon>Hyphomicrobiales</taxon>
        <taxon>Methylobacteriaceae</taxon>
        <taxon>Methylobacterium</taxon>
    </lineage>
</organism>
<reference evidence="1" key="1">
    <citation type="submission" date="2020-11" db="EMBL/GenBank/DDBJ databases">
        <title>Complete genome sequence of a novel pathogenic Methylobacterium strain isolated from rice in Vietnam.</title>
        <authorList>
            <person name="Lai K."/>
            <person name="Okazaki S."/>
            <person name="Higashi K."/>
            <person name="Mori H."/>
            <person name="Toyoda A."/>
            <person name="Kurokawa K."/>
        </authorList>
    </citation>
    <scope>NUCLEOTIDE SEQUENCE</scope>
    <source>
        <strain evidence="1">VL1</strain>
    </source>
</reference>
<accession>A0A8H8WQV6</accession>
<dbReference type="EMBL" id="AP024145">
    <property type="protein sequence ID" value="BCM82676.1"/>
    <property type="molecule type" value="Genomic_DNA"/>
</dbReference>
<dbReference type="InterPro" id="IPR007367">
    <property type="entry name" value="DUF433"/>
</dbReference>
<dbReference type="Proteomes" id="UP000663508">
    <property type="component" value="Chromosome"/>
</dbReference>
<dbReference type="SUPFAM" id="SSF46689">
    <property type="entry name" value="Homeodomain-like"/>
    <property type="match status" value="1"/>
</dbReference>
<sequence>MSSPEIYPLPKAAFVLREPVREVRRTVERKHVDCQLVSYGGRKVRALDHKTLVFLSWARDHRDDLNAALWGKLYAALQQHAELPTHLEAGVFRASLDEAAQQVDDRLQALRDLETSVEHDAKGDVVLKGTRVEVHRLAALLDGGMAIEDVLRDYPSLSRDQLAFAEAYAAAHPKAGRPYPKLTAKAALAQADLSALDLDD</sequence>
<dbReference type="AlphaFoldDB" id="A0A8H8WQV6"/>
<dbReference type="Pfam" id="PF04255">
    <property type="entry name" value="DUF433"/>
    <property type="match status" value="1"/>
</dbReference>
<gene>
    <name evidence="1" type="ORF">mvi_11370</name>
</gene>
<dbReference type="RefSeq" id="WP_058619497.1">
    <property type="nucleotide sequence ID" value="NZ_AP024145.1"/>
</dbReference>
<dbReference type="Gene3D" id="1.10.10.10">
    <property type="entry name" value="Winged helix-like DNA-binding domain superfamily/Winged helix DNA-binding domain"/>
    <property type="match status" value="1"/>
</dbReference>
<evidence type="ECO:0000313" key="2">
    <source>
        <dbReference type="Proteomes" id="UP000663508"/>
    </source>
</evidence>
<evidence type="ECO:0008006" key="3">
    <source>
        <dbReference type="Google" id="ProtNLM"/>
    </source>
</evidence>
<dbReference type="InterPro" id="IPR036388">
    <property type="entry name" value="WH-like_DNA-bd_sf"/>
</dbReference>